<dbReference type="SUPFAM" id="SSF103473">
    <property type="entry name" value="MFS general substrate transporter"/>
    <property type="match status" value="1"/>
</dbReference>
<feature type="transmembrane region" description="Helical" evidence="8">
    <location>
        <begin position="270"/>
        <end position="287"/>
    </location>
</feature>
<dbReference type="Gene3D" id="1.20.1250.20">
    <property type="entry name" value="MFS general substrate transporter like domains"/>
    <property type="match status" value="2"/>
</dbReference>
<gene>
    <name evidence="10" type="ORF">BBD42_19355</name>
</gene>
<dbReference type="PANTHER" id="PTHR23522">
    <property type="entry name" value="BLL5896 PROTEIN"/>
    <property type="match status" value="1"/>
</dbReference>
<dbReference type="AlphaFoldDB" id="A0A1B2DKY7"/>
<feature type="transmembrane region" description="Helical" evidence="8">
    <location>
        <begin position="40"/>
        <end position="61"/>
    </location>
</feature>
<evidence type="ECO:0000313" key="10">
    <source>
        <dbReference type="EMBL" id="ANY68388.1"/>
    </source>
</evidence>
<dbReference type="GO" id="GO:0015528">
    <property type="term" value="F:lactose:proton symporter activity"/>
    <property type="evidence" value="ECO:0007669"/>
    <property type="project" value="TreeGrafter"/>
</dbReference>
<feature type="transmembrane region" description="Helical" evidence="8">
    <location>
        <begin position="330"/>
        <end position="351"/>
    </location>
</feature>
<evidence type="ECO:0000256" key="8">
    <source>
        <dbReference type="SAM" id="Phobius"/>
    </source>
</evidence>
<feature type="transmembrane region" description="Helical" evidence="8">
    <location>
        <begin position="236"/>
        <end position="258"/>
    </location>
</feature>
<proteinExistence type="predicted"/>
<reference evidence="10" key="1">
    <citation type="submission" date="2016-08" db="EMBL/GenBank/DDBJ databases">
        <title>Complete Genome Seqeunce of Paenibacillus sp. BIHB 4019 from tea rhizoplane.</title>
        <authorList>
            <person name="Thakur R."/>
            <person name="Swarnkar M.K."/>
            <person name="Gulati A."/>
        </authorList>
    </citation>
    <scope>NUCLEOTIDE SEQUENCE [LARGE SCALE GENOMIC DNA]</scope>
    <source>
        <strain evidence="10">BIHB4019</strain>
    </source>
</reference>
<feature type="domain" description="Major facilitator superfamily (MFS) profile" evidence="9">
    <location>
        <begin position="172"/>
        <end position="387"/>
    </location>
</feature>
<evidence type="ECO:0000256" key="2">
    <source>
        <dbReference type="ARBA" id="ARBA00022448"/>
    </source>
</evidence>
<comment type="subcellular location">
    <subcellularLocation>
        <location evidence="1">Cell inner membrane</location>
        <topology evidence="1">Multi-pass membrane protein</topology>
    </subcellularLocation>
</comment>
<keyword evidence="2" id="KW-0813">Transport</keyword>
<feature type="transmembrane region" description="Helical" evidence="8">
    <location>
        <begin position="299"/>
        <end position="318"/>
    </location>
</feature>
<evidence type="ECO:0000256" key="4">
    <source>
        <dbReference type="ARBA" id="ARBA00022519"/>
    </source>
</evidence>
<dbReference type="InterPro" id="IPR024989">
    <property type="entry name" value="MFS_assoc_dom"/>
</dbReference>
<dbReference type="PROSITE" id="PS50850">
    <property type="entry name" value="MFS"/>
    <property type="match status" value="1"/>
</dbReference>
<protein>
    <submittedName>
        <fullName evidence="10">Maltose permease</fullName>
    </submittedName>
</protein>
<name>A0A1B2DKY7_9BACL</name>
<dbReference type="GO" id="GO:0005886">
    <property type="term" value="C:plasma membrane"/>
    <property type="evidence" value="ECO:0007669"/>
    <property type="project" value="UniProtKB-SubCell"/>
</dbReference>
<feature type="transmembrane region" description="Helical" evidence="8">
    <location>
        <begin position="12"/>
        <end position="34"/>
    </location>
</feature>
<feature type="transmembrane region" description="Helical" evidence="8">
    <location>
        <begin position="95"/>
        <end position="115"/>
    </location>
</feature>
<keyword evidence="5 8" id="KW-0812">Transmembrane</keyword>
<feature type="transmembrane region" description="Helical" evidence="8">
    <location>
        <begin position="357"/>
        <end position="377"/>
    </location>
</feature>
<dbReference type="InterPro" id="IPR036259">
    <property type="entry name" value="MFS_trans_sf"/>
</dbReference>
<dbReference type="EMBL" id="CP016808">
    <property type="protein sequence ID" value="ANY68388.1"/>
    <property type="molecule type" value="Genomic_DNA"/>
</dbReference>
<keyword evidence="7 8" id="KW-0472">Membrane</keyword>
<evidence type="ECO:0000256" key="5">
    <source>
        <dbReference type="ARBA" id="ARBA00022692"/>
    </source>
</evidence>
<evidence type="ECO:0000256" key="6">
    <source>
        <dbReference type="ARBA" id="ARBA00022989"/>
    </source>
</evidence>
<dbReference type="InterPro" id="IPR020846">
    <property type="entry name" value="MFS_dom"/>
</dbReference>
<feature type="transmembrane region" description="Helical" evidence="8">
    <location>
        <begin position="136"/>
        <end position="154"/>
    </location>
</feature>
<dbReference type="RefSeq" id="WP_099519528.1">
    <property type="nucleotide sequence ID" value="NZ_CP016808.1"/>
</dbReference>
<evidence type="ECO:0000256" key="7">
    <source>
        <dbReference type="ARBA" id="ARBA00023136"/>
    </source>
</evidence>
<feature type="transmembrane region" description="Helical" evidence="8">
    <location>
        <begin position="160"/>
        <end position="178"/>
    </location>
</feature>
<accession>A0A1B2DKY7</accession>
<evidence type="ECO:0000256" key="3">
    <source>
        <dbReference type="ARBA" id="ARBA00022475"/>
    </source>
</evidence>
<dbReference type="Pfam" id="PF12832">
    <property type="entry name" value="MFS_1_like"/>
    <property type="match status" value="1"/>
</dbReference>
<evidence type="ECO:0000259" key="9">
    <source>
        <dbReference type="PROSITE" id="PS50850"/>
    </source>
</evidence>
<feature type="transmembrane region" description="Helical" evidence="8">
    <location>
        <begin position="204"/>
        <end position="224"/>
    </location>
</feature>
<organism evidence="10">
    <name type="scientific">Paenibacillus sp. BIHB 4019</name>
    <dbReference type="NCBI Taxonomy" id="1870819"/>
    <lineage>
        <taxon>Bacteria</taxon>
        <taxon>Bacillati</taxon>
        <taxon>Bacillota</taxon>
        <taxon>Bacilli</taxon>
        <taxon>Bacillales</taxon>
        <taxon>Paenibacillaceae</taxon>
        <taxon>Paenibacillus</taxon>
    </lineage>
</organism>
<feature type="transmembrane region" description="Helical" evidence="8">
    <location>
        <begin position="73"/>
        <end position="89"/>
    </location>
</feature>
<evidence type="ECO:0000256" key="1">
    <source>
        <dbReference type="ARBA" id="ARBA00004429"/>
    </source>
</evidence>
<dbReference type="PANTHER" id="PTHR23522:SF10">
    <property type="entry name" value="3-PHENYLPROPIONIC ACID TRANSPORTER-RELATED"/>
    <property type="match status" value="1"/>
</dbReference>
<keyword evidence="3" id="KW-1003">Cell membrane</keyword>
<keyword evidence="4" id="KW-0997">Cell inner membrane</keyword>
<keyword evidence="6 8" id="KW-1133">Transmembrane helix</keyword>
<sequence length="387" mass="42136">MNDAKKMLLKLRALYLFTGLAGGLFNPYLTTLLVHQGMSAGQVGMMMSLGTLLSIIVQPFWGYMVDRYRQTKLVLVCSIGMPAVLAYFYNVQIFALLVIVYTTSIIFSVTQSPIADSYAVTAAREGRTSYGTIRSLGSLGTALGGYAGGLYLSYFHITQLWLPFFIFSAAGVAMVLTLSNKSESYRTTVSLTEGFKKMLGNRNFLWFLVACFFVNQTLTAYNSFFVLSFQEAGGSFSMVGFALLLASMTNVPSMLLAAKIIAKLGRERTLVIAAFAYALRWAVQWLFPYPPVMIGIQALHGLSFGLFYVAAVEYVANVSGKEMQATGQSVFNMVFVGLGGIIGNLLNGFLYNAGGAQLMYLACTVSAIMGLLLLHGVNKRSRSLQGP</sequence>
<dbReference type="GO" id="GO:0030395">
    <property type="term" value="F:lactose binding"/>
    <property type="evidence" value="ECO:0007669"/>
    <property type="project" value="TreeGrafter"/>
</dbReference>